<protein>
    <submittedName>
        <fullName evidence="3">DUF2314 domain-containing protein</fullName>
    </submittedName>
</protein>
<name>A0A4Y9SMI4_9BURK</name>
<feature type="signal peptide" evidence="1">
    <location>
        <begin position="1"/>
        <end position="22"/>
    </location>
</feature>
<comment type="caution">
    <text evidence="3">The sequence shown here is derived from an EMBL/GenBank/DDBJ whole genome shotgun (WGS) entry which is preliminary data.</text>
</comment>
<evidence type="ECO:0000256" key="1">
    <source>
        <dbReference type="SAM" id="SignalP"/>
    </source>
</evidence>
<evidence type="ECO:0000313" key="4">
    <source>
        <dbReference type="Proteomes" id="UP000298438"/>
    </source>
</evidence>
<dbReference type="Proteomes" id="UP000298438">
    <property type="component" value="Unassembled WGS sequence"/>
</dbReference>
<dbReference type="InterPro" id="IPR018756">
    <property type="entry name" value="DUF2314"/>
</dbReference>
<feature type="domain" description="DUF2314" evidence="2">
    <location>
        <begin position="365"/>
        <end position="444"/>
    </location>
</feature>
<organism evidence="3 4">
    <name type="scientific">Zemynaea arenosa</name>
    <dbReference type="NCBI Taxonomy" id="2561931"/>
    <lineage>
        <taxon>Bacteria</taxon>
        <taxon>Pseudomonadati</taxon>
        <taxon>Pseudomonadota</taxon>
        <taxon>Betaproteobacteria</taxon>
        <taxon>Burkholderiales</taxon>
        <taxon>Oxalobacteraceae</taxon>
        <taxon>Telluria group</taxon>
        <taxon>Zemynaea</taxon>
    </lineage>
</organism>
<dbReference type="EMBL" id="SPVF01000072">
    <property type="protein sequence ID" value="TFW25796.1"/>
    <property type="molecule type" value="Genomic_DNA"/>
</dbReference>
<dbReference type="OrthoDB" id="884440at2"/>
<accession>A0A4Y9SMI4</accession>
<gene>
    <name evidence="3" type="ORF">E4L96_04935</name>
</gene>
<dbReference type="Pfam" id="PF10077">
    <property type="entry name" value="DUF2314"/>
    <property type="match status" value="1"/>
</dbReference>
<evidence type="ECO:0000259" key="2">
    <source>
        <dbReference type="Pfam" id="PF10077"/>
    </source>
</evidence>
<dbReference type="AlphaFoldDB" id="A0A4Y9SMI4"/>
<evidence type="ECO:0000313" key="3">
    <source>
        <dbReference type="EMBL" id="TFW25796.1"/>
    </source>
</evidence>
<dbReference type="RefSeq" id="WP_135206114.1">
    <property type="nucleotide sequence ID" value="NZ_SPVF01000072.1"/>
</dbReference>
<sequence length="451" mass="48700">MTAIAARAVLALLLALPLLAPAAPAPLAAPAGSLVRGPISFVYAVYTVGPFDPAVAAKVKALGVAQGVRMLNDLPKDSADVVAVATVLKDAAREYAPPDETLLRYFGHGLSREQAAAIQKAKGAFVLEVQFPAGRMSQGLKAASVLIECAAIDGKGFIWDEETRELFTPKAWRERRIDTWAGDIPDATSQTVIHAYNGDAQVRAITLGMRKFGLPDVVIDDFSWSSVKPMGNLLNGVIQALAEGAQPGKAGELAVDVRKLLHPEVKKTLLAELVKGATGVAKVRLVRAEPEEGDPRNRLLAIDFDAYPGPDRYAKQDAMLAALFGKGDDKVARITHTDRLKAASRLARTHLPELRTAFNRGLAPGEYIQLKAPFKTPEGGNEWMWVEVTSWQGRAIKGLLKNEPYEVPTLHAGQMVNVNEDEVFDYLRTEANGKQTGNETSKIIAEMNSAR</sequence>
<feature type="chain" id="PRO_5021494909" evidence="1">
    <location>
        <begin position="23"/>
        <end position="451"/>
    </location>
</feature>
<reference evidence="3 4" key="1">
    <citation type="submission" date="2019-03" db="EMBL/GenBank/DDBJ databases">
        <title>Draft Genome Sequence of Massilia arenosa sp. nov., a Novel Massilia Species Isolated from a Sandy-loam Maize Soil.</title>
        <authorList>
            <person name="Raths R."/>
            <person name="Peta V."/>
            <person name="Bucking H."/>
        </authorList>
    </citation>
    <scope>NUCLEOTIDE SEQUENCE [LARGE SCALE GENOMIC DNA]</scope>
    <source>
        <strain evidence="3 4">MC02</strain>
    </source>
</reference>
<keyword evidence="4" id="KW-1185">Reference proteome</keyword>
<proteinExistence type="predicted"/>
<keyword evidence="1" id="KW-0732">Signal</keyword>